<dbReference type="EMBL" id="UINC01094045">
    <property type="protein sequence ID" value="SVC48948.1"/>
    <property type="molecule type" value="Genomic_DNA"/>
</dbReference>
<name>A0A382MKC7_9ZZZZ</name>
<feature type="non-terminal residue" evidence="1">
    <location>
        <position position="1"/>
    </location>
</feature>
<accession>A0A382MKC7</accession>
<organism evidence="1">
    <name type="scientific">marine metagenome</name>
    <dbReference type="NCBI Taxonomy" id="408172"/>
    <lineage>
        <taxon>unclassified sequences</taxon>
        <taxon>metagenomes</taxon>
        <taxon>ecological metagenomes</taxon>
    </lineage>
</organism>
<sequence length="45" mass="5067">VVLFSANLILTGMYGEASSTDETYLHIPLYLTLEYDCRYICGEST</sequence>
<feature type="non-terminal residue" evidence="1">
    <location>
        <position position="45"/>
    </location>
</feature>
<protein>
    <submittedName>
        <fullName evidence="1">Uncharacterized protein</fullName>
    </submittedName>
</protein>
<proteinExistence type="predicted"/>
<evidence type="ECO:0000313" key="1">
    <source>
        <dbReference type="EMBL" id="SVC48948.1"/>
    </source>
</evidence>
<reference evidence="1" key="1">
    <citation type="submission" date="2018-05" db="EMBL/GenBank/DDBJ databases">
        <authorList>
            <person name="Lanie J.A."/>
            <person name="Ng W.-L."/>
            <person name="Kazmierczak K.M."/>
            <person name="Andrzejewski T.M."/>
            <person name="Davidsen T.M."/>
            <person name="Wayne K.J."/>
            <person name="Tettelin H."/>
            <person name="Glass J.I."/>
            <person name="Rusch D."/>
            <person name="Podicherti R."/>
            <person name="Tsui H.-C.T."/>
            <person name="Winkler M.E."/>
        </authorList>
    </citation>
    <scope>NUCLEOTIDE SEQUENCE</scope>
</reference>
<dbReference type="AlphaFoldDB" id="A0A382MKC7"/>
<gene>
    <name evidence="1" type="ORF">METZ01_LOCUS301802</name>
</gene>